<dbReference type="RefSeq" id="WP_013763561.1">
    <property type="nucleotide sequence ID" value="NC_015510.1"/>
</dbReference>
<dbReference type="PANTHER" id="PTHR43273:SF3">
    <property type="entry name" value="ANAEROBIC SULFATASE-MATURATING ENZYME HOMOLOG ASLB-RELATED"/>
    <property type="match status" value="1"/>
</dbReference>
<proteinExistence type="inferred from homology"/>
<dbReference type="STRING" id="760192.Halhy_1108"/>
<evidence type="ECO:0000256" key="2">
    <source>
        <dbReference type="ARBA" id="ARBA00022691"/>
    </source>
</evidence>
<evidence type="ECO:0000313" key="9">
    <source>
        <dbReference type="Proteomes" id="UP000008461"/>
    </source>
</evidence>
<comment type="similarity">
    <text evidence="6">Belongs to the radical SAM superfamily. Anaerobic sulfatase-maturating enzyme family.</text>
</comment>
<dbReference type="GO" id="GO:0046872">
    <property type="term" value="F:metal ion binding"/>
    <property type="evidence" value="ECO:0007669"/>
    <property type="project" value="UniProtKB-KW"/>
</dbReference>
<evidence type="ECO:0000256" key="1">
    <source>
        <dbReference type="ARBA" id="ARBA00001966"/>
    </source>
</evidence>
<dbReference type="InterPro" id="IPR023867">
    <property type="entry name" value="Sulphatase_maturase_rSAM"/>
</dbReference>
<name>F4KRL7_HALH1</name>
<dbReference type="InterPro" id="IPR013785">
    <property type="entry name" value="Aldolase_TIM"/>
</dbReference>
<keyword evidence="2" id="KW-0949">S-adenosyl-L-methionine</keyword>
<keyword evidence="4" id="KW-0408">Iron</keyword>
<dbReference type="KEGG" id="hhy:Halhy_1108"/>
<protein>
    <submittedName>
        <fullName evidence="8">Radical SAM domain protein</fullName>
    </submittedName>
</protein>
<keyword evidence="9" id="KW-1185">Reference proteome</keyword>
<dbReference type="Proteomes" id="UP000008461">
    <property type="component" value="Chromosome"/>
</dbReference>
<dbReference type="EMBL" id="CP002691">
    <property type="protein sequence ID" value="AEE49006.1"/>
    <property type="molecule type" value="Genomic_DNA"/>
</dbReference>
<evidence type="ECO:0000256" key="4">
    <source>
        <dbReference type="ARBA" id="ARBA00023004"/>
    </source>
</evidence>
<organism evidence="8 9">
    <name type="scientific">Haliscomenobacter hydrossis (strain ATCC 27775 / DSM 1100 / LMG 10767 / O)</name>
    <dbReference type="NCBI Taxonomy" id="760192"/>
    <lineage>
        <taxon>Bacteria</taxon>
        <taxon>Pseudomonadati</taxon>
        <taxon>Bacteroidota</taxon>
        <taxon>Saprospiria</taxon>
        <taxon>Saprospirales</taxon>
        <taxon>Haliscomenobacteraceae</taxon>
        <taxon>Haliscomenobacter</taxon>
    </lineage>
</organism>
<accession>F4KRL7</accession>
<sequence>MSINWSILYRGTLSGCNYSCDYCPFAKKKDSRKVLEKDAQELNRFVNWVETRKKERIGILFTPWGEALIRRHYQEAMIRLSQMPHVCKVSIQTNLSCSLNWLENCCKEKVALWATYHPTQTTMHQFLKKCQQLDAFQVKYSVGVVGFKEALREIEEMRQKLPENTYIWINALKKDAHYYTPEDIYRMTAIDPHVSYNLINHISKGFPCRAGHTTFSVNGSGDITRCHFIKVAIGNIYDANFEQNLYPRLCTNDTCGCHIGYVHLEKLQLEKVFGDRLLERIALINF</sequence>
<evidence type="ECO:0000313" key="8">
    <source>
        <dbReference type="EMBL" id="AEE49006.1"/>
    </source>
</evidence>
<evidence type="ECO:0000256" key="5">
    <source>
        <dbReference type="ARBA" id="ARBA00023014"/>
    </source>
</evidence>
<dbReference type="CDD" id="cd01335">
    <property type="entry name" value="Radical_SAM"/>
    <property type="match status" value="1"/>
</dbReference>
<reference evidence="8 9" key="1">
    <citation type="journal article" date="2011" name="Stand. Genomic Sci.">
        <title>Complete genome sequence of Haliscomenobacter hydrossis type strain (O).</title>
        <authorList>
            <consortium name="US DOE Joint Genome Institute (JGI-PGF)"/>
            <person name="Daligault H."/>
            <person name="Lapidus A."/>
            <person name="Zeytun A."/>
            <person name="Nolan M."/>
            <person name="Lucas S."/>
            <person name="Del Rio T.G."/>
            <person name="Tice H."/>
            <person name="Cheng J.F."/>
            <person name="Tapia R."/>
            <person name="Han C."/>
            <person name="Goodwin L."/>
            <person name="Pitluck S."/>
            <person name="Liolios K."/>
            <person name="Pagani I."/>
            <person name="Ivanova N."/>
            <person name="Huntemann M."/>
            <person name="Mavromatis K."/>
            <person name="Mikhailova N."/>
            <person name="Pati A."/>
            <person name="Chen A."/>
            <person name="Palaniappan K."/>
            <person name="Land M."/>
            <person name="Hauser L."/>
            <person name="Brambilla E.M."/>
            <person name="Rohde M."/>
            <person name="Verbarg S."/>
            <person name="Goker M."/>
            <person name="Bristow J."/>
            <person name="Eisen J.A."/>
            <person name="Markowitz V."/>
            <person name="Hugenholtz P."/>
            <person name="Kyrpides N.C."/>
            <person name="Klenk H.P."/>
            <person name="Woyke T."/>
        </authorList>
    </citation>
    <scope>NUCLEOTIDE SEQUENCE [LARGE SCALE GENOMIC DNA]</scope>
    <source>
        <strain evidence="9">ATCC 27775 / DSM 1100 / LMG 10767 / O</strain>
    </source>
</reference>
<dbReference type="NCBIfam" id="NF038073">
    <property type="entry name" value="rSAM_STM4011"/>
    <property type="match status" value="1"/>
</dbReference>
<dbReference type="InterPro" id="IPR058240">
    <property type="entry name" value="rSAM_sf"/>
</dbReference>
<dbReference type="InterPro" id="IPR047771">
    <property type="entry name" value="Radical_SAM_STM4011-like"/>
</dbReference>
<dbReference type="HOGENOM" id="CLU_071824_0_0_10"/>
<evidence type="ECO:0000256" key="3">
    <source>
        <dbReference type="ARBA" id="ARBA00022723"/>
    </source>
</evidence>
<comment type="cofactor">
    <cofactor evidence="1">
        <name>[4Fe-4S] cluster</name>
        <dbReference type="ChEBI" id="CHEBI:49883"/>
    </cofactor>
</comment>
<dbReference type="GO" id="GO:0051536">
    <property type="term" value="F:iron-sulfur cluster binding"/>
    <property type="evidence" value="ECO:0007669"/>
    <property type="project" value="UniProtKB-KW"/>
</dbReference>
<dbReference type="SUPFAM" id="SSF102114">
    <property type="entry name" value="Radical SAM enzymes"/>
    <property type="match status" value="1"/>
</dbReference>
<dbReference type="AlphaFoldDB" id="F4KRL7"/>
<evidence type="ECO:0000256" key="6">
    <source>
        <dbReference type="ARBA" id="ARBA00023601"/>
    </source>
</evidence>
<keyword evidence="5" id="KW-0411">Iron-sulfur</keyword>
<feature type="domain" description="Radical SAM core" evidence="7">
    <location>
        <begin position="14"/>
        <end position="106"/>
    </location>
</feature>
<dbReference type="PANTHER" id="PTHR43273">
    <property type="entry name" value="ANAEROBIC SULFATASE-MATURATING ENZYME HOMOLOG ASLB-RELATED"/>
    <property type="match status" value="1"/>
</dbReference>
<gene>
    <name evidence="8" type="ordered locus">Halhy_1108</name>
</gene>
<dbReference type="Pfam" id="PF04055">
    <property type="entry name" value="Radical_SAM"/>
    <property type="match status" value="1"/>
</dbReference>
<dbReference type="InterPro" id="IPR007197">
    <property type="entry name" value="rSAM"/>
</dbReference>
<keyword evidence="3" id="KW-0479">Metal-binding</keyword>
<dbReference type="SFLD" id="SFLDS00029">
    <property type="entry name" value="Radical_SAM"/>
    <property type="match status" value="1"/>
</dbReference>
<dbReference type="Gene3D" id="3.20.20.70">
    <property type="entry name" value="Aldolase class I"/>
    <property type="match status" value="1"/>
</dbReference>
<reference key="2">
    <citation type="submission" date="2011-04" db="EMBL/GenBank/DDBJ databases">
        <title>Complete sequence of chromosome of Haliscomenobacter hydrossis DSM 1100.</title>
        <authorList>
            <consortium name="US DOE Joint Genome Institute (JGI-PGF)"/>
            <person name="Lucas S."/>
            <person name="Han J."/>
            <person name="Lapidus A."/>
            <person name="Bruce D."/>
            <person name="Goodwin L."/>
            <person name="Pitluck S."/>
            <person name="Peters L."/>
            <person name="Kyrpides N."/>
            <person name="Mavromatis K."/>
            <person name="Ivanova N."/>
            <person name="Ovchinnikova G."/>
            <person name="Pagani I."/>
            <person name="Daligault H."/>
            <person name="Detter J.C."/>
            <person name="Han C."/>
            <person name="Land M."/>
            <person name="Hauser L."/>
            <person name="Markowitz V."/>
            <person name="Cheng J.-F."/>
            <person name="Hugenholtz P."/>
            <person name="Woyke T."/>
            <person name="Wu D."/>
            <person name="Verbarg S."/>
            <person name="Frueling A."/>
            <person name="Brambilla E."/>
            <person name="Klenk H.-P."/>
            <person name="Eisen J.A."/>
        </authorList>
    </citation>
    <scope>NUCLEOTIDE SEQUENCE</scope>
    <source>
        <strain>DSM 1100</strain>
    </source>
</reference>
<dbReference type="eggNOG" id="COG0535">
    <property type="taxonomic scope" value="Bacteria"/>
</dbReference>
<evidence type="ECO:0000259" key="7">
    <source>
        <dbReference type="Pfam" id="PF04055"/>
    </source>
</evidence>
<dbReference type="GO" id="GO:0016491">
    <property type="term" value="F:oxidoreductase activity"/>
    <property type="evidence" value="ECO:0007669"/>
    <property type="project" value="InterPro"/>
</dbReference>